<dbReference type="GO" id="GO:0004519">
    <property type="term" value="F:endonuclease activity"/>
    <property type="evidence" value="ECO:0007669"/>
    <property type="project" value="InterPro"/>
</dbReference>
<dbReference type="Gene3D" id="1.10.30.50">
    <property type="match status" value="1"/>
</dbReference>
<dbReference type="AlphaFoldDB" id="A0A147F4Q9"/>
<dbReference type="SMART" id="SM00507">
    <property type="entry name" value="HNHc"/>
    <property type="match status" value="1"/>
</dbReference>
<feature type="domain" description="HNH nuclease" evidence="2">
    <location>
        <begin position="20"/>
        <end position="80"/>
    </location>
</feature>
<feature type="region of interest" description="Disordered" evidence="1">
    <location>
        <begin position="60"/>
        <end position="98"/>
    </location>
</feature>
<dbReference type="Pfam" id="PF01844">
    <property type="entry name" value="HNH"/>
    <property type="match status" value="1"/>
</dbReference>
<dbReference type="EMBL" id="LDRV01000093">
    <property type="protein sequence ID" value="KTS09049.1"/>
    <property type="molecule type" value="Genomic_DNA"/>
</dbReference>
<dbReference type="GO" id="GO:0003676">
    <property type="term" value="F:nucleic acid binding"/>
    <property type="evidence" value="ECO:0007669"/>
    <property type="project" value="InterPro"/>
</dbReference>
<dbReference type="RefSeq" id="WP_058614779.1">
    <property type="nucleotide sequence ID" value="NZ_LDRV01000093.1"/>
</dbReference>
<name>A0A147F4Q9_MICTE</name>
<evidence type="ECO:0000259" key="2">
    <source>
        <dbReference type="SMART" id="SM00507"/>
    </source>
</evidence>
<dbReference type="GO" id="GO:0008270">
    <property type="term" value="F:zinc ion binding"/>
    <property type="evidence" value="ECO:0007669"/>
    <property type="project" value="InterPro"/>
</dbReference>
<sequence>MAAGIPGRSTAAHRANRAALKKLTAEHNLPCAICGQAIDTTLHYRDPQAFEYDHIKSTKTYPELADDPTNGQPSHRLCNENKGSGDARPGLGDPSEVW</sequence>
<dbReference type="InterPro" id="IPR003615">
    <property type="entry name" value="HNH_nuc"/>
</dbReference>
<protein>
    <recommendedName>
        <fullName evidence="2">HNH nuclease domain-containing protein</fullName>
    </recommendedName>
</protein>
<dbReference type="InterPro" id="IPR002711">
    <property type="entry name" value="HNH"/>
</dbReference>
<dbReference type="PATRIC" id="fig|2033.7.peg.3676"/>
<proteinExistence type="predicted"/>
<comment type="caution">
    <text evidence="3">The sequence shown here is derived from an EMBL/GenBank/DDBJ whole genome shotgun (WGS) entry which is preliminary data.</text>
</comment>
<evidence type="ECO:0000256" key="1">
    <source>
        <dbReference type="SAM" id="MobiDB-lite"/>
    </source>
</evidence>
<evidence type="ECO:0000313" key="4">
    <source>
        <dbReference type="Proteomes" id="UP000072189"/>
    </source>
</evidence>
<evidence type="ECO:0000313" key="3">
    <source>
        <dbReference type="EMBL" id="KTS09049.1"/>
    </source>
</evidence>
<accession>A0A147F4Q9</accession>
<dbReference type="Proteomes" id="UP000072189">
    <property type="component" value="Unassembled WGS sequence"/>
</dbReference>
<gene>
    <name evidence="3" type="ORF">RSA3_14200</name>
</gene>
<reference evidence="3 4" key="1">
    <citation type="journal article" date="2016" name="Front. Microbiol.">
        <title>Genomic Resource of Rice Seed Associated Bacteria.</title>
        <authorList>
            <person name="Midha S."/>
            <person name="Bansal K."/>
            <person name="Sharma S."/>
            <person name="Kumar N."/>
            <person name="Patil P.P."/>
            <person name="Chaudhry V."/>
            <person name="Patil P.B."/>
        </authorList>
    </citation>
    <scope>NUCLEOTIDE SEQUENCE [LARGE SCALE GENOMIC DNA]</scope>
    <source>
        <strain evidence="3 4">RSA3</strain>
    </source>
</reference>
<organism evidence="3 4">
    <name type="scientific">Microbacterium testaceum</name>
    <name type="common">Aureobacterium testaceum</name>
    <name type="synonym">Brevibacterium testaceum</name>
    <dbReference type="NCBI Taxonomy" id="2033"/>
    <lineage>
        <taxon>Bacteria</taxon>
        <taxon>Bacillati</taxon>
        <taxon>Actinomycetota</taxon>
        <taxon>Actinomycetes</taxon>
        <taxon>Micrococcales</taxon>
        <taxon>Microbacteriaceae</taxon>
        <taxon>Microbacterium</taxon>
    </lineage>
</organism>